<comment type="caution">
    <text evidence="1">The sequence shown here is derived from an EMBL/GenBank/DDBJ whole genome shotgun (WGS) entry which is preliminary data.</text>
</comment>
<dbReference type="EMBL" id="VSSQ01136345">
    <property type="protein sequence ID" value="MPN60717.1"/>
    <property type="molecule type" value="Genomic_DNA"/>
</dbReference>
<gene>
    <name evidence="1" type="ORF">SDC9_208448</name>
</gene>
<accession>A0A645JBK8</accession>
<organism evidence="1">
    <name type="scientific">bioreactor metagenome</name>
    <dbReference type="NCBI Taxonomy" id="1076179"/>
    <lineage>
        <taxon>unclassified sequences</taxon>
        <taxon>metagenomes</taxon>
        <taxon>ecological metagenomes</taxon>
    </lineage>
</organism>
<dbReference type="AlphaFoldDB" id="A0A645JBK8"/>
<protein>
    <submittedName>
        <fullName evidence="1">Uncharacterized protein</fullName>
    </submittedName>
</protein>
<reference evidence="1" key="1">
    <citation type="submission" date="2019-08" db="EMBL/GenBank/DDBJ databases">
        <authorList>
            <person name="Kucharzyk K."/>
            <person name="Murdoch R.W."/>
            <person name="Higgins S."/>
            <person name="Loffler F."/>
        </authorList>
    </citation>
    <scope>NUCLEOTIDE SEQUENCE</scope>
</reference>
<sequence>MGDFAERLFRLPVERVERFQLFDHLVQLLPGVLAGVFGGDSEGEFVADFPRLRVERGEDRPVEQVVGVVAILQEP</sequence>
<name>A0A645JBK8_9ZZZZ</name>
<evidence type="ECO:0000313" key="1">
    <source>
        <dbReference type="EMBL" id="MPN60717.1"/>
    </source>
</evidence>
<proteinExistence type="predicted"/>